<comment type="caution">
    <text evidence="5">The sequence shown here is derived from an EMBL/GenBank/DDBJ whole genome shotgun (WGS) entry which is preliminary data.</text>
</comment>
<evidence type="ECO:0000313" key="5">
    <source>
        <dbReference type="EMBL" id="MBA2872216.1"/>
    </source>
</evidence>
<evidence type="ECO:0000313" key="6">
    <source>
        <dbReference type="Proteomes" id="UP000580891"/>
    </source>
</evidence>
<dbReference type="GO" id="GO:0003677">
    <property type="term" value="F:DNA binding"/>
    <property type="evidence" value="ECO:0007669"/>
    <property type="project" value="UniProtKB-KW"/>
</dbReference>
<dbReference type="SUPFAM" id="SSF46785">
    <property type="entry name" value="Winged helix' DNA-binding domain"/>
    <property type="match status" value="1"/>
</dbReference>
<sequence>MLQISKEYIELISNLFKSFQRLNQKSSNLTHLQNQILEFLFMNHNTLTIKQISEGLNVPKQQMTVLLKRLFDQGYITKSQNKHDKRSFVIELTEKGKTSQQEKWAKIYQNFVNDLSKLDREEQLDLQYAMHKVNYLLKKMED</sequence>
<keyword evidence="3" id="KW-0804">Transcription</keyword>
<reference evidence="5 6" key="1">
    <citation type="submission" date="2020-07" db="EMBL/GenBank/DDBJ databases">
        <title>Genomic Encyclopedia of Type Strains, Phase IV (KMG-IV): sequencing the most valuable type-strain genomes for metagenomic binning, comparative biology and taxonomic classification.</title>
        <authorList>
            <person name="Goeker M."/>
        </authorList>
    </citation>
    <scope>NUCLEOTIDE SEQUENCE [LARGE SCALE GENOMIC DNA]</scope>
    <source>
        <strain evidence="5 6">DSM 25220</strain>
    </source>
</reference>
<dbReference type="InterPro" id="IPR036390">
    <property type="entry name" value="WH_DNA-bd_sf"/>
</dbReference>
<evidence type="ECO:0000259" key="4">
    <source>
        <dbReference type="PROSITE" id="PS50995"/>
    </source>
</evidence>
<dbReference type="Pfam" id="PF13463">
    <property type="entry name" value="HTH_27"/>
    <property type="match status" value="1"/>
</dbReference>
<evidence type="ECO:0000256" key="3">
    <source>
        <dbReference type="ARBA" id="ARBA00023163"/>
    </source>
</evidence>
<dbReference type="PROSITE" id="PS50995">
    <property type="entry name" value="HTH_MARR_2"/>
    <property type="match status" value="1"/>
</dbReference>
<dbReference type="InterPro" id="IPR000835">
    <property type="entry name" value="HTH_MarR-typ"/>
</dbReference>
<dbReference type="EMBL" id="JACDUU010000006">
    <property type="protein sequence ID" value="MBA2872216.1"/>
    <property type="molecule type" value="Genomic_DNA"/>
</dbReference>
<dbReference type="PANTHER" id="PTHR42756:SF1">
    <property type="entry name" value="TRANSCRIPTIONAL REPRESSOR OF EMRAB OPERON"/>
    <property type="match status" value="1"/>
</dbReference>
<keyword evidence="1" id="KW-0805">Transcription regulation</keyword>
<protein>
    <submittedName>
        <fullName evidence="5">DNA-binding MarR family transcriptional regulator</fullName>
    </submittedName>
</protein>
<dbReference type="RefSeq" id="WP_181538017.1">
    <property type="nucleotide sequence ID" value="NZ_JACDUU010000006.1"/>
</dbReference>
<dbReference type="Gene3D" id="1.10.10.10">
    <property type="entry name" value="Winged helix-like DNA-binding domain superfamily/Winged helix DNA-binding domain"/>
    <property type="match status" value="1"/>
</dbReference>
<evidence type="ECO:0000256" key="1">
    <source>
        <dbReference type="ARBA" id="ARBA00023015"/>
    </source>
</evidence>
<proteinExistence type="predicted"/>
<dbReference type="Proteomes" id="UP000580891">
    <property type="component" value="Unassembled WGS sequence"/>
</dbReference>
<dbReference type="AlphaFoldDB" id="A0A7W0BXD3"/>
<keyword evidence="2 5" id="KW-0238">DNA-binding</keyword>
<dbReference type="PANTHER" id="PTHR42756">
    <property type="entry name" value="TRANSCRIPTIONAL REGULATOR, MARR"/>
    <property type="match status" value="1"/>
</dbReference>
<accession>A0A7W0BXD3</accession>
<gene>
    <name evidence="5" type="ORF">HNQ85_002525</name>
</gene>
<evidence type="ECO:0000256" key="2">
    <source>
        <dbReference type="ARBA" id="ARBA00023125"/>
    </source>
</evidence>
<feature type="domain" description="HTH marR-type" evidence="4">
    <location>
        <begin position="1"/>
        <end position="142"/>
    </location>
</feature>
<name>A0A7W0BXD3_9BACL</name>
<organism evidence="5 6">
    <name type="scientific">[Anoxybacillus] calidus</name>
    <dbReference type="NCBI Taxonomy" id="575178"/>
    <lineage>
        <taxon>Bacteria</taxon>
        <taxon>Bacillati</taxon>
        <taxon>Bacillota</taxon>
        <taxon>Bacilli</taxon>
        <taxon>Bacillales</taxon>
        <taxon>Anoxybacillaceae</taxon>
        <taxon>Paranoxybacillus</taxon>
    </lineage>
</organism>
<dbReference type="InterPro" id="IPR036388">
    <property type="entry name" value="WH-like_DNA-bd_sf"/>
</dbReference>
<dbReference type="GO" id="GO:0003700">
    <property type="term" value="F:DNA-binding transcription factor activity"/>
    <property type="evidence" value="ECO:0007669"/>
    <property type="project" value="InterPro"/>
</dbReference>
<keyword evidence="6" id="KW-1185">Reference proteome</keyword>
<dbReference type="SMART" id="SM00347">
    <property type="entry name" value="HTH_MARR"/>
    <property type="match status" value="1"/>
</dbReference>
<dbReference type="PRINTS" id="PR00598">
    <property type="entry name" value="HTHMARR"/>
</dbReference>